<evidence type="ECO:0008006" key="3">
    <source>
        <dbReference type="Google" id="ProtNLM"/>
    </source>
</evidence>
<protein>
    <recommendedName>
        <fullName evidence="3">TIGR02444 family protein</fullName>
    </recommendedName>
</protein>
<dbReference type="AlphaFoldDB" id="F4QL85"/>
<evidence type="ECO:0000313" key="2">
    <source>
        <dbReference type="Proteomes" id="UP000006512"/>
    </source>
</evidence>
<dbReference type="STRING" id="715226.ABI_19000"/>
<dbReference type="EMBL" id="GL883077">
    <property type="protein sequence ID" value="EGF93460.1"/>
    <property type="molecule type" value="Genomic_DNA"/>
</dbReference>
<proteinExistence type="predicted"/>
<dbReference type="InterPro" id="IPR012659">
    <property type="entry name" value="CHP02444"/>
</dbReference>
<keyword evidence="2" id="KW-1185">Reference proteome</keyword>
<accession>F4QL85</accession>
<dbReference type="Proteomes" id="UP000006512">
    <property type="component" value="Unassembled WGS sequence"/>
</dbReference>
<organism evidence="1 2">
    <name type="scientific">Asticcacaulis biprosthecium C19</name>
    <dbReference type="NCBI Taxonomy" id="715226"/>
    <lineage>
        <taxon>Bacteria</taxon>
        <taxon>Pseudomonadati</taxon>
        <taxon>Pseudomonadota</taxon>
        <taxon>Alphaproteobacteria</taxon>
        <taxon>Caulobacterales</taxon>
        <taxon>Caulobacteraceae</taxon>
        <taxon>Asticcacaulis</taxon>
    </lineage>
</organism>
<evidence type="ECO:0000313" key="1">
    <source>
        <dbReference type="EMBL" id="EGF93460.1"/>
    </source>
</evidence>
<dbReference type="HOGENOM" id="CLU_119976_0_1_5"/>
<dbReference type="eggNOG" id="COG5589">
    <property type="taxonomic scope" value="Bacteria"/>
</dbReference>
<dbReference type="NCBIfam" id="TIGR02444">
    <property type="entry name" value="TIGR02444 family protein"/>
    <property type="match status" value="1"/>
</dbReference>
<dbReference type="OrthoDB" id="7875767at2"/>
<dbReference type="Pfam" id="PF09523">
    <property type="entry name" value="DUF2390"/>
    <property type="match status" value="1"/>
</dbReference>
<dbReference type="RefSeq" id="WP_006272657.1">
    <property type="nucleotide sequence ID" value="NZ_GL883077.1"/>
</dbReference>
<reference evidence="2" key="1">
    <citation type="submission" date="2011-03" db="EMBL/GenBank/DDBJ databases">
        <title>Draft genome sequence of Brevundimonas diminuta.</title>
        <authorList>
            <person name="Brown P.J.B."/>
            <person name="Buechlein A."/>
            <person name="Hemmerich C."/>
            <person name="Brun Y.V."/>
        </authorList>
    </citation>
    <scope>NUCLEOTIDE SEQUENCE [LARGE SCALE GENOMIC DNA]</scope>
    <source>
        <strain evidence="2">C19</strain>
    </source>
</reference>
<sequence>MAEFWDWAVDAYSREGVAPACLRLQDDHAQNVPLLLWGAWASLHGVRIDAALAARAVGMSRVWADEVIVPLRRVRQRLKAALHDGDEAGRLALRERVKAVELDAEKTLMLQLEALVSAGSVIPRECRATAVGEGLIALYREWSGGDDAEVLSELTQALTKG</sequence>
<name>F4QL85_9CAUL</name>
<gene>
    <name evidence="1" type="ORF">ABI_19000</name>
</gene>